<accession>A0A318PHS6</accession>
<sequence>MQAFHAAVAERDAALTIDDRATLALLLGHGVMPIRTGEDFDDLALTVKLYGQHHPQPRT</sequence>
<reference evidence="1 2" key="1">
    <citation type="submission" date="2017-07" db="EMBL/GenBank/DDBJ databases">
        <title>A draft genome sequence of Komagataeibacter xylinus LMG 1515.</title>
        <authorList>
            <person name="Skraban J."/>
            <person name="Cleenwerck I."/>
            <person name="Vandamme P."/>
            <person name="Trcek J."/>
        </authorList>
    </citation>
    <scope>NUCLEOTIDE SEQUENCE [LARGE SCALE GENOMIC DNA]</scope>
    <source>
        <strain evidence="1 2">LMG 1515</strain>
    </source>
</reference>
<evidence type="ECO:0000313" key="1">
    <source>
        <dbReference type="EMBL" id="PYD55718.1"/>
    </source>
</evidence>
<evidence type="ECO:0000313" key="2">
    <source>
        <dbReference type="Proteomes" id="UP000248257"/>
    </source>
</evidence>
<dbReference type="STRING" id="1220579.GCA_001571345_02467"/>
<dbReference type="AlphaFoldDB" id="A0A318PHS6"/>
<dbReference type="Proteomes" id="UP000248257">
    <property type="component" value="Unassembled WGS sequence"/>
</dbReference>
<gene>
    <name evidence="1" type="ORF">CFR75_14970</name>
</gene>
<organism evidence="1 2">
    <name type="scientific">Komagataeibacter xylinus</name>
    <name type="common">Gluconacetobacter xylinus</name>
    <dbReference type="NCBI Taxonomy" id="28448"/>
    <lineage>
        <taxon>Bacteria</taxon>
        <taxon>Pseudomonadati</taxon>
        <taxon>Pseudomonadota</taxon>
        <taxon>Alphaproteobacteria</taxon>
        <taxon>Acetobacterales</taxon>
        <taxon>Acetobacteraceae</taxon>
        <taxon>Komagataeibacter</taxon>
    </lineage>
</organism>
<comment type="caution">
    <text evidence="1">The sequence shown here is derived from an EMBL/GenBank/DDBJ whole genome shotgun (WGS) entry which is preliminary data.</text>
</comment>
<dbReference type="EMBL" id="NKUC01000053">
    <property type="protein sequence ID" value="PYD55718.1"/>
    <property type="molecule type" value="Genomic_DNA"/>
</dbReference>
<keyword evidence="2" id="KW-1185">Reference proteome</keyword>
<protein>
    <submittedName>
        <fullName evidence="1">Uncharacterized protein</fullName>
    </submittedName>
</protein>
<name>A0A318PHS6_KOMXY</name>
<proteinExistence type="predicted"/>